<dbReference type="InterPro" id="IPR012302">
    <property type="entry name" value="Malic_NAD-bd"/>
</dbReference>
<evidence type="ECO:0000313" key="11">
    <source>
        <dbReference type="EMBL" id="MDT2596662.1"/>
    </source>
</evidence>
<dbReference type="GO" id="GO:0016616">
    <property type="term" value="F:oxidoreductase activity, acting on the CH-OH group of donors, NAD or NADP as acceptor"/>
    <property type="evidence" value="ECO:0007669"/>
    <property type="project" value="InterPro"/>
</dbReference>
<evidence type="ECO:0000256" key="1">
    <source>
        <dbReference type="ARBA" id="ARBA00001936"/>
    </source>
</evidence>
<dbReference type="CDD" id="cd05311">
    <property type="entry name" value="NAD_bind_2_malic_enz"/>
    <property type="match status" value="1"/>
</dbReference>
<accession>A0AAP5NIT1</accession>
<keyword evidence="14" id="KW-1185">Reference proteome</keyword>
<dbReference type="InterPro" id="IPR036291">
    <property type="entry name" value="NAD(P)-bd_dom_sf"/>
</dbReference>
<evidence type="ECO:0000313" key="12">
    <source>
        <dbReference type="EMBL" id="MDT2637557.1"/>
    </source>
</evidence>
<comment type="similarity">
    <text evidence="2 8">Belongs to the malic enzymes family.</text>
</comment>
<sequence>MTIYEEALTAHRNWRGKIEVMSKINVLSKEDLSLAYTPGVAEPCRKIAENNELAYDYTWKGNSVAVVTDGTAVLGLGDIGPAAALPVMEGKALLFKEFAGIDAVPICLDTTDPQEIIQIVKALAPTFGGINLEDISAPRCVEIERALIEALDIPVFHDDQHGTAVVVTAALINALKLVKKIPQNLKVVVSGTGAAGSAIIKMLIDLGVKKIIAFNKEGALHQTMENATFVEKEILEVITPKDFTGTMAEAFVGADVFIGVSAPNLVTKEMVATMNEGSIVFPMANPEPEITYHEALAGGAAVVGTGRSDYPNQINNVLAFPGLFRGAFAAEAKKITPGMQLACAHAIADTIPYSELNSGYVIPSAFDENVVDLITLKVAEAARKDGVTR</sequence>
<name>A0AAP5NIT1_9ENTE</name>
<feature type="binding site" evidence="7">
    <location>
        <position position="133"/>
    </location>
    <ligand>
        <name>a divalent metal cation</name>
        <dbReference type="ChEBI" id="CHEBI:60240"/>
    </ligand>
</feature>
<dbReference type="FunFam" id="3.40.50.10380:FF:000003">
    <property type="entry name" value="NADP-dependent malic enzyme"/>
    <property type="match status" value="1"/>
</dbReference>
<feature type="binding site" evidence="6">
    <location>
        <position position="285"/>
    </location>
    <ligand>
        <name>(S)-malate</name>
        <dbReference type="ChEBI" id="CHEBI:15589"/>
    </ligand>
</feature>
<dbReference type="InterPro" id="IPR001891">
    <property type="entry name" value="Malic_OxRdtase"/>
</dbReference>
<keyword evidence="3 7" id="KW-0479">Metal-binding</keyword>
<dbReference type="SMART" id="SM01274">
    <property type="entry name" value="malic"/>
    <property type="match status" value="1"/>
</dbReference>
<comment type="cofactor">
    <cofactor evidence="1">
        <name>Mn(2+)</name>
        <dbReference type="ChEBI" id="CHEBI:29035"/>
    </cofactor>
</comment>
<comment type="caution">
    <text evidence="12">The sequence shown here is derived from an EMBL/GenBank/DDBJ whole genome shotgun (WGS) entry which is preliminary data.</text>
</comment>
<dbReference type="Proteomes" id="UP001245561">
    <property type="component" value="Unassembled WGS sequence"/>
</dbReference>
<evidence type="ECO:0000313" key="14">
    <source>
        <dbReference type="Proteomes" id="UP001256547"/>
    </source>
</evidence>
<gene>
    <name evidence="12" type="ORF">P7D36_08550</name>
    <name evidence="11" type="ORF">P7D39_06435</name>
</gene>
<dbReference type="EMBL" id="JARPYT010000011">
    <property type="protein sequence ID" value="MDT2637557.1"/>
    <property type="molecule type" value="Genomic_DNA"/>
</dbReference>
<dbReference type="GO" id="GO:0046872">
    <property type="term" value="F:metal ion binding"/>
    <property type="evidence" value="ECO:0007669"/>
    <property type="project" value="UniProtKB-KW"/>
</dbReference>
<feature type="binding site" evidence="7">
    <location>
        <position position="134"/>
    </location>
    <ligand>
        <name>a divalent metal cation</name>
        <dbReference type="ChEBI" id="CHEBI:60240"/>
    </ligand>
</feature>
<evidence type="ECO:0000256" key="5">
    <source>
        <dbReference type="PIRSR" id="PIRSR000106-1"/>
    </source>
</evidence>
<keyword evidence="4" id="KW-0560">Oxidoreductase</keyword>
<dbReference type="InterPro" id="IPR051674">
    <property type="entry name" value="Malate_Decarboxylase"/>
</dbReference>
<dbReference type="Proteomes" id="UP001256547">
    <property type="component" value="Unassembled WGS sequence"/>
</dbReference>
<evidence type="ECO:0000256" key="7">
    <source>
        <dbReference type="PIRSR" id="PIRSR000106-3"/>
    </source>
</evidence>
<dbReference type="InterPro" id="IPR015884">
    <property type="entry name" value="Malic_enzyme_CS"/>
</dbReference>
<evidence type="ECO:0000313" key="13">
    <source>
        <dbReference type="Proteomes" id="UP001245561"/>
    </source>
</evidence>
<dbReference type="GO" id="GO:0051287">
    <property type="term" value="F:NAD binding"/>
    <property type="evidence" value="ECO:0007669"/>
    <property type="project" value="InterPro"/>
</dbReference>
<dbReference type="EMBL" id="JARPYR010000010">
    <property type="protein sequence ID" value="MDT2596662.1"/>
    <property type="molecule type" value="Genomic_DNA"/>
</dbReference>
<dbReference type="AlphaFoldDB" id="A0AAP5NIT1"/>
<evidence type="ECO:0000256" key="3">
    <source>
        <dbReference type="ARBA" id="ARBA00022723"/>
    </source>
</evidence>
<dbReference type="GeneID" id="86908781"/>
<dbReference type="GO" id="GO:0004470">
    <property type="term" value="F:malic enzyme activity"/>
    <property type="evidence" value="ECO:0007669"/>
    <property type="project" value="InterPro"/>
</dbReference>
<evidence type="ECO:0000256" key="2">
    <source>
        <dbReference type="ARBA" id="ARBA00008785"/>
    </source>
</evidence>
<organism evidence="12 13">
    <name type="scientific">Enterococcus dongliensis</name>
    <dbReference type="NCBI Taxonomy" id="2559925"/>
    <lineage>
        <taxon>Bacteria</taxon>
        <taxon>Bacillati</taxon>
        <taxon>Bacillota</taxon>
        <taxon>Bacilli</taxon>
        <taxon>Lactobacillales</taxon>
        <taxon>Enterococcaceae</taxon>
        <taxon>Enterococcus</taxon>
    </lineage>
</organism>
<dbReference type="Gene3D" id="3.40.50.720">
    <property type="entry name" value="NAD(P)-binding Rossmann-like Domain"/>
    <property type="match status" value="1"/>
</dbReference>
<dbReference type="Pfam" id="PF00390">
    <property type="entry name" value="malic"/>
    <property type="match status" value="1"/>
</dbReference>
<reference evidence="12 14" key="1">
    <citation type="submission" date="2023-03" db="EMBL/GenBank/DDBJ databases">
        <authorList>
            <person name="Shen W."/>
            <person name="Cai J."/>
        </authorList>
    </citation>
    <scope>NUCLEOTIDE SEQUENCE</scope>
    <source>
        <strain evidence="12">P55-2</strain>
        <strain evidence="11 14">P72-2</strain>
    </source>
</reference>
<feature type="binding site" evidence="6">
    <location>
        <position position="315"/>
    </location>
    <ligand>
        <name>(S)-malate</name>
        <dbReference type="ChEBI" id="CHEBI:15589"/>
    </ligand>
</feature>
<dbReference type="SUPFAM" id="SSF51735">
    <property type="entry name" value="NAD(P)-binding Rossmann-fold domains"/>
    <property type="match status" value="1"/>
</dbReference>
<dbReference type="Gene3D" id="3.40.50.10380">
    <property type="entry name" value="Malic enzyme, N-terminal domain"/>
    <property type="match status" value="1"/>
</dbReference>
<dbReference type="SUPFAM" id="SSF53223">
    <property type="entry name" value="Aminoacid dehydrogenase-like, N-terminal domain"/>
    <property type="match status" value="1"/>
</dbReference>
<dbReference type="InterPro" id="IPR037062">
    <property type="entry name" value="Malic_N_dom_sf"/>
</dbReference>
<dbReference type="RefSeq" id="WP_137603940.1">
    <property type="nucleotide sequence ID" value="NZ_JARPYR010000010.1"/>
</dbReference>
<dbReference type="PROSITE" id="PS00331">
    <property type="entry name" value="MALIC_ENZYMES"/>
    <property type="match status" value="1"/>
</dbReference>
<evidence type="ECO:0000256" key="8">
    <source>
        <dbReference type="RuleBase" id="RU003427"/>
    </source>
</evidence>
<evidence type="ECO:0000256" key="4">
    <source>
        <dbReference type="ARBA" id="ARBA00023002"/>
    </source>
</evidence>
<feature type="binding site" evidence="7">
    <location>
        <position position="159"/>
    </location>
    <ligand>
        <name>a divalent metal cation</name>
        <dbReference type="ChEBI" id="CHEBI:60240"/>
    </ligand>
</feature>
<dbReference type="PANTHER" id="PTHR43237:SF4">
    <property type="entry name" value="NADP-DEPENDENT MALIC ENZYME"/>
    <property type="match status" value="1"/>
</dbReference>
<protein>
    <submittedName>
        <fullName evidence="12">NADP-dependent malic enzyme</fullName>
    </submittedName>
</protein>
<feature type="domain" description="Malic enzyme N-terminal" evidence="10">
    <location>
        <begin position="15"/>
        <end position="148"/>
    </location>
</feature>
<dbReference type="InterPro" id="IPR046346">
    <property type="entry name" value="Aminoacid_DH-like_N_sf"/>
</dbReference>
<feature type="active site" description="Proton donor" evidence="5">
    <location>
        <position position="36"/>
    </location>
</feature>
<dbReference type="Pfam" id="PF03949">
    <property type="entry name" value="Malic_M"/>
    <property type="match status" value="1"/>
</dbReference>
<comment type="cofactor">
    <cofactor evidence="7">
        <name>Mg(2+)</name>
        <dbReference type="ChEBI" id="CHEBI:18420"/>
    </cofactor>
    <cofactor evidence="7">
        <name>Mn(2+)</name>
        <dbReference type="ChEBI" id="CHEBI:29035"/>
    </cofactor>
    <text evidence="7">Divalent metal cations. Prefers magnesium or manganese.</text>
</comment>
<evidence type="ECO:0000256" key="6">
    <source>
        <dbReference type="PIRSR" id="PIRSR000106-2"/>
    </source>
</evidence>
<dbReference type="InterPro" id="IPR012301">
    <property type="entry name" value="Malic_N_dom"/>
</dbReference>
<dbReference type="InterPro" id="IPR045213">
    <property type="entry name" value="Malic_NAD-bd_bact_type"/>
</dbReference>
<dbReference type="PIRSF" id="PIRSF000106">
    <property type="entry name" value="ME"/>
    <property type="match status" value="1"/>
</dbReference>
<dbReference type="PANTHER" id="PTHR43237">
    <property type="entry name" value="NADP-DEPENDENT MALIC ENZYME"/>
    <property type="match status" value="1"/>
</dbReference>
<feature type="active site" description="Proton acceptor" evidence="5">
    <location>
        <position position="91"/>
    </location>
</feature>
<dbReference type="PRINTS" id="PR00072">
    <property type="entry name" value="MALOXRDTASE"/>
</dbReference>
<evidence type="ECO:0000259" key="9">
    <source>
        <dbReference type="SMART" id="SM00919"/>
    </source>
</evidence>
<dbReference type="SMART" id="SM00919">
    <property type="entry name" value="Malic_M"/>
    <property type="match status" value="1"/>
</dbReference>
<evidence type="ECO:0000259" key="10">
    <source>
        <dbReference type="SMART" id="SM01274"/>
    </source>
</evidence>
<proteinExistence type="inferred from homology"/>
<feature type="domain" description="Malic enzyme NAD-binding" evidence="9">
    <location>
        <begin position="160"/>
        <end position="383"/>
    </location>
</feature>